<evidence type="ECO:0000259" key="1">
    <source>
        <dbReference type="Pfam" id="PF13472"/>
    </source>
</evidence>
<dbReference type="Gene3D" id="3.40.50.1110">
    <property type="entry name" value="SGNH hydrolase"/>
    <property type="match status" value="1"/>
</dbReference>
<evidence type="ECO:0000313" key="3">
    <source>
        <dbReference type="Proteomes" id="UP000469952"/>
    </source>
</evidence>
<dbReference type="AlphaFoldDB" id="A0A5M8XG40"/>
<dbReference type="PANTHER" id="PTHR30383">
    <property type="entry name" value="THIOESTERASE 1/PROTEASE 1/LYSOPHOSPHOLIPASE L1"/>
    <property type="match status" value="1"/>
</dbReference>
<comment type="caution">
    <text evidence="2">The sequence shown here is derived from an EMBL/GenBank/DDBJ whole genome shotgun (WGS) entry which is preliminary data.</text>
</comment>
<dbReference type="PANTHER" id="PTHR30383:SF27">
    <property type="entry name" value="SPORE GERMINATION LIPASE LIPC"/>
    <property type="match status" value="1"/>
</dbReference>
<dbReference type="InterPro" id="IPR036514">
    <property type="entry name" value="SGNH_hydro_sf"/>
</dbReference>
<reference evidence="2 3" key="1">
    <citation type="submission" date="2019-10" db="EMBL/GenBank/DDBJ databases">
        <title>WGS of Leuconostoc mesenteroides.</title>
        <authorList>
            <person name="Melo Bolivar J."/>
            <person name="Marino-Ramirez L."/>
            <person name="Villamil Diaz L.M."/>
        </authorList>
    </citation>
    <scope>NUCLEOTIDE SEQUENCE [LARGE SCALE GENOMIC DNA]</scope>
    <source>
        <strain evidence="2 3">M11</strain>
    </source>
</reference>
<gene>
    <name evidence="2" type="ORF">GFV13_01425</name>
</gene>
<dbReference type="Pfam" id="PF13472">
    <property type="entry name" value="Lipase_GDSL_2"/>
    <property type="match status" value="1"/>
</dbReference>
<dbReference type="CDD" id="cd04506">
    <property type="entry name" value="SGNH_hydrolase_YpmR_like"/>
    <property type="match status" value="1"/>
</dbReference>
<dbReference type="SUPFAM" id="SSF52266">
    <property type="entry name" value="SGNH hydrolase"/>
    <property type="match status" value="1"/>
</dbReference>
<organism evidence="2 3">
    <name type="scientific">Leuconostoc mesenteroides</name>
    <dbReference type="NCBI Taxonomy" id="1245"/>
    <lineage>
        <taxon>Bacteria</taxon>
        <taxon>Bacillati</taxon>
        <taxon>Bacillota</taxon>
        <taxon>Bacilli</taxon>
        <taxon>Lactobacillales</taxon>
        <taxon>Lactobacillaceae</taxon>
        <taxon>Leuconostoc</taxon>
    </lineage>
</organism>
<dbReference type="InterPro" id="IPR013830">
    <property type="entry name" value="SGNH_hydro"/>
</dbReference>
<dbReference type="RefSeq" id="WP_025267947.1">
    <property type="nucleotide sequence ID" value="NZ_BBPK01000021.1"/>
</dbReference>
<dbReference type="EMBL" id="WIPA01000001">
    <property type="protein sequence ID" value="MQR25960.1"/>
    <property type="molecule type" value="Genomic_DNA"/>
</dbReference>
<proteinExistence type="predicted"/>
<evidence type="ECO:0000313" key="2">
    <source>
        <dbReference type="EMBL" id="MQR25960.1"/>
    </source>
</evidence>
<name>A0A5M8XG40_LEUME</name>
<protein>
    <submittedName>
        <fullName evidence="2">Lysophospholipase</fullName>
    </submittedName>
</protein>
<accession>A0A5M8XG40</accession>
<dbReference type="GO" id="GO:0004622">
    <property type="term" value="F:phosphatidylcholine lysophospholipase activity"/>
    <property type="evidence" value="ECO:0007669"/>
    <property type="project" value="TreeGrafter"/>
</dbReference>
<dbReference type="Proteomes" id="UP000469952">
    <property type="component" value="Unassembled WGS sequence"/>
</dbReference>
<sequence length="303" mass="33904">MRKFAISLITILLIGIGAFYGIKTWENQKNDLNQPQKSVQKVSHINLVALGDSLTEGVGDEKNMKGYSGRIAKKIRAQYNVSVTVSNFGKAGDRSDQIKKRLDTQQKFQKRLQKANVIVMTSGGNDLQQLLLKNVLATSPKTLSAAVKAGQQSYQQKLSALIKDIRSYNSDAPIFIFGNYNPLYVHFADRSDFNDDVKLFNNINAQAAKEAGNAYFVSIFNLTYGQFKTTTQREGLIKESANSNSSSNSNAAMTAVLTGQKNVNNAWISTEDNYHPNNKGYNYMTTQLFNKMKKETKQWLIKQ</sequence>
<feature type="domain" description="SGNH hydrolase-type esterase" evidence="1">
    <location>
        <begin position="49"/>
        <end position="281"/>
    </location>
</feature>
<dbReference type="InterPro" id="IPR051532">
    <property type="entry name" value="Ester_Hydrolysis_Enzymes"/>
</dbReference>